<accession>A0A368GQK6</accession>
<dbReference type="GO" id="GO:0045454">
    <property type="term" value="P:cell redox homeostasis"/>
    <property type="evidence" value="ECO:0007669"/>
    <property type="project" value="TreeGrafter"/>
</dbReference>
<dbReference type="PROSITE" id="PS50297">
    <property type="entry name" value="ANK_REP_REGION"/>
    <property type="match status" value="2"/>
</dbReference>
<gene>
    <name evidence="3" type="ORF">ANCCAN_08042</name>
</gene>
<keyword evidence="1" id="KW-0040">ANK repeat</keyword>
<dbReference type="OrthoDB" id="194358at2759"/>
<dbReference type="Gene3D" id="1.25.40.20">
    <property type="entry name" value="Ankyrin repeat-containing domain"/>
    <property type="match status" value="1"/>
</dbReference>
<proteinExistence type="predicted"/>
<dbReference type="PANTHER" id="PTHR13283:SF11">
    <property type="entry name" value="KREV INTERACTION TRAPPED PROTEIN 1"/>
    <property type="match status" value="1"/>
</dbReference>
<dbReference type="AlphaFoldDB" id="A0A368GQK6"/>
<evidence type="ECO:0000259" key="2">
    <source>
        <dbReference type="PROSITE" id="PS50057"/>
    </source>
</evidence>
<evidence type="ECO:0000256" key="1">
    <source>
        <dbReference type="PROSITE-ProRule" id="PRU00023"/>
    </source>
</evidence>
<dbReference type="PANTHER" id="PTHR13283">
    <property type="entry name" value="KREV INTERACTION TRAPPED 1-RELATED"/>
    <property type="match status" value="1"/>
</dbReference>
<dbReference type="PROSITE" id="PS50088">
    <property type="entry name" value="ANK_REPEAT"/>
    <property type="match status" value="3"/>
</dbReference>
<protein>
    <submittedName>
        <fullName evidence="3">Ankyrin repeat protein</fullName>
    </submittedName>
</protein>
<dbReference type="Proteomes" id="UP000252519">
    <property type="component" value="Unassembled WGS sequence"/>
</dbReference>
<comment type="caution">
    <text evidence="3">The sequence shown here is derived from an EMBL/GenBank/DDBJ whole genome shotgun (WGS) entry which is preliminary data.</text>
</comment>
<dbReference type="Gene3D" id="3.10.20.90">
    <property type="entry name" value="Phosphatidylinositol 3-kinase Catalytic Subunit, Chain A, domain 1"/>
    <property type="match status" value="1"/>
</dbReference>
<dbReference type="InterPro" id="IPR000299">
    <property type="entry name" value="FERM_domain"/>
</dbReference>
<dbReference type="InterPro" id="IPR002110">
    <property type="entry name" value="Ankyrin_rpt"/>
</dbReference>
<dbReference type="SUPFAM" id="SSF48403">
    <property type="entry name" value="Ankyrin repeat"/>
    <property type="match status" value="1"/>
</dbReference>
<feature type="repeat" description="ANK" evidence="1">
    <location>
        <begin position="336"/>
        <end position="369"/>
    </location>
</feature>
<name>A0A368GQK6_ANCCA</name>
<keyword evidence="4" id="KW-1185">Reference proteome</keyword>
<evidence type="ECO:0000313" key="4">
    <source>
        <dbReference type="Proteomes" id="UP000252519"/>
    </source>
</evidence>
<dbReference type="Pfam" id="PF12796">
    <property type="entry name" value="Ank_2"/>
    <property type="match status" value="1"/>
</dbReference>
<evidence type="ECO:0000313" key="3">
    <source>
        <dbReference type="EMBL" id="RCN45878.1"/>
    </source>
</evidence>
<feature type="domain" description="FERM" evidence="2">
    <location>
        <begin position="400"/>
        <end position="528"/>
    </location>
</feature>
<dbReference type="PROSITE" id="PS50057">
    <property type="entry name" value="FERM_3"/>
    <property type="match status" value="1"/>
</dbReference>
<dbReference type="EMBL" id="JOJR01000090">
    <property type="protein sequence ID" value="RCN45878.1"/>
    <property type="molecule type" value="Genomic_DNA"/>
</dbReference>
<feature type="repeat" description="ANK" evidence="1">
    <location>
        <begin position="302"/>
        <end position="335"/>
    </location>
</feature>
<dbReference type="STRING" id="29170.A0A368GQK6"/>
<dbReference type="GO" id="GO:0005886">
    <property type="term" value="C:plasma membrane"/>
    <property type="evidence" value="ECO:0007669"/>
    <property type="project" value="TreeGrafter"/>
</dbReference>
<organism evidence="3 4">
    <name type="scientific">Ancylostoma caninum</name>
    <name type="common">Dog hookworm</name>
    <dbReference type="NCBI Taxonomy" id="29170"/>
    <lineage>
        <taxon>Eukaryota</taxon>
        <taxon>Metazoa</taxon>
        <taxon>Ecdysozoa</taxon>
        <taxon>Nematoda</taxon>
        <taxon>Chromadorea</taxon>
        <taxon>Rhabditida</taxon>
        <taxon>Rhabditina</taxon>
        <taxon>Rhabditomorpha</taxon>
        <taxon>Strongyloidea</taxon>
        <taxon>Ancylostomatidae</taxon>
        <taxon>Ancylostomatinae</taxon>
        <taxon>Ancylostoma</taxon>
    </lineage>
</organism>
<feature type="repeat" description="ANK" evidence="1">
    <location>
        <begin position="269"/>
        <end position="301"/>
    </location>
</feature>
<dbReference type="SMART" id="SM00248">
    <property type="entry name" value="ANK"/>
    <property type="match status" value="3"/>
</dbReference>
<reference evidence="3 4" key="1">
    <citation type="submission" date="2014-10" db="EMBL/GenBank/DDBJ databases">
        <title>Draft genome of the hookworm Ancylostoma caninum.</title>
        <authorList>
            <person name="Mitreva M."/>
        </authorList>
    </citation>
    <scope>NUCLEOTIDE SEQUENCE [LARGE SCALE GENOMIC DNA]</scope>
    <source>
        <strain evidence="3 4">Baltimore</strain>
    </source>
</reference>
<sequence length="528" mass="58847">MDVSMAIIQLRRTAVTDRTLLSPHDYDVIVLDEPSTSYSVPKYQDVQPYPVKKRTTVGGHRVGSTVIKLPSFRIADLSASLVDSVLNELVVKTRTTFRRAVAIPLWDDAGPSSSSRIAPGTVLMCAPVQAKGEFSSAITAIQQETRHMILRIEEYVPQLIWPCARSRVIRCSHNPAYVGHEIEGCLRNVSGSVRSVSSSVDLDEKVRYGNLCRVEMITYDKYNTFVMNPLFDSGLGSTDDEEFEYFIAAAPRKAVRTSSRTSIGSDDWSKHYPLHRAAYVGDAATIVALLALGVEVNQADRDSWTPLHYAAFYEHLDAMRALLNSGSANVNAQNKGGATALHFAALNGNAYLVELLLSHPGIDMNLRNRDGNRAVDLCKDVPKKAWQDVAKLLLNWKKIEKIQVDFLNAGNVMVQLTEGADTTAGAILAEIGRELKIEPTTLKLFALWVCSDSLSLQLKPDHKPLAHLNVKKWRAKVDKWTDQENSRERPRLVMRRSAHASLAAELKVLPIFFRSSSRYPYIFTQCHQ</sequence>
<dbReference type="GO" id="GO:2000114">
    <property type="term" value="P:regulation of establishment of cell polarity"/>
    <property type="evidence" value="ECO:0007669"/>
    <property type="project" value="TreeGrafter"/>
</dbReference>
<dbReference type="InterPro" id="IPR036770">
    <property type="entry name" value="Ankyrin_rpt-contain_sf"/>
</dbReference>
<dbReference type="InterPro" id="IPR051594">
    <property type="entry name" value="KRIT1/FRMD8"/>
</dbReference>